<dbReference type="SUPFAM" id="SSF160246">
    <property type="entry name" value="EspE N-terminal domain-like"/>
    <property type="match status" value="1"/>
</dbReference>
<sequence length="573" mass="62582">MSTLMQPSLAGLSGMARRLVSEDVLPEADVRKAMADSVQHKTTLAAWLLDHNLVDSARLTRIASDEFGMPMMDVSALVPANMPINLISEALVNKHHALPLFKRGKRLFVGIADPMQSHALDEIKFHSNCMVEPILVERGQLLRSIETLLNAMSNAVPDMGSGDLDDLALESGDDEAESTGIDATANDDAPVVKFVNKILVDAIKRGASDIHFEPFETQYRVRLRMDGMLRAVASPPMKLAARISSRIKVMAGLDIAERRVPQDGRIKLNLSKSRAVDFRVSTLPTLFGEKIVMRILDGSAAKLGIDALGYEDVQKQLYLEAIHKPYGMVLVTGPTGSGKTVSLYTALNILNTAERNISTVEDPVEIRVEGINQVQQNVKRGMTFAAALRSFLRQDPDIIMVGEIRDLETAEIAVKAAQTGHMVLSTLHTNDASQTISRLMNMGIAPYNITSSVTLIIAQRLARRLHECKKPMDLPPQAMLAAGFTQEDIDAGLTLYEARGCDSCNEGYKGRVGIYQVMPMLEDIQKIILQGGNALQIAEVARKAGINDLRASALLKVKKGVTSLAEIDRVTKD</sequence>
<reference evidence="7 8" key="1">
    <citation type="submission" date="2019-02" db="EMBL/GenBank/DDBJ databases">
        <title>Dyella amyloliquefaciens sp. nov., isolated from forest soil.</title>
        <authorList>
            <person name="Gao Z.-H."/>
            <person name="Qiu L.-H."/>
        </authorList>
    </citation>
    <scope>NUCLEOTIDE SEQUENCE [LARGE SCALE GENOMIC DNA]</scope>
    <source>
        <strain evidence="7 8">KACC 12747</strain>
    </source>
</reference>
<dbReference type="InterPro" id="IPR027417">
    <property type="entry name" value="P-loop_NTPase"/>
</dbReference>
<dbReference type="InterPro" id="IPR001482">
    <property type="entry name" value="T2SS/T4SS_dom"/>
</dbReference>
<name>A0A4R0YVE2_9GAMM</name>
<accession>A0A4R0YVE2</accession>
<comment type="subcellular location">
    <subcellularLocation>
        <location evidence="1">Cytoplasm</location>
    </subcellularLocation>
</comment>
<keyword evidence="3" id="KW-0963">Cytoplasm</keyword>
<evidence type="ECO:0000313" key="7">
    <source>
        <dbReference type="EMBL" id="TCI10953.1"/>
    </source>
</evidence>
<dbReference type="InterPro" id="IPR013374">
    <property type="entry name" value="ATPase_typ4_pilus-assembl_PilB"/>
</dbReference>
<evidence type="ECO:0000256" key="5">
    <source>
        <dbReference type="ARBA" id="ARBA00022840"/>
    </source>
</evidence>
<dbReference type="Proteomes" id="UP000291822">
    <property type="component" value="Unassembled WGS sequence"/>
</dbReference>
<organism evidence="7 8">
    <name type="scientific">Dyella soli</name>
    <dbReference type="NCBI Taxonomy" id="522319"/>
    <lineage>
        <taxon>Bacteria</taxon>
        <taxon>Pseudomonadati</taxon>
        <taxon>Pseudomonadota</taxon>
        <taxon>Gammaproteobacteria</taxon>
        <taxon>Lysobacterales</taxon>
        <taxon>Rhodanobacteraceae</taxon>
        <taxon>Dyella</taxon>
    </lineage>
</organism>
<feature type="domain" description="Bacterial type II secretion system protein E" evidence="6">
    <location>
        <begin position="392"/>
        <end position="406"/>
    </location>
</feature>
<dbReference type="NCBIfam" id="TIGR02538">
    <property type="entry name" value="type_IV_pilB"/>
    <property type="match status" value="1"/>
</dbReference>
<evidence type="ECO:0000256" key="1">
    <source>
        <dbReference type="ARBA" id="ARBA00004496"/>
    </source>
</evidence>
<keyword evidence="4" id="KW-0547">Nucleotide-binding</keyword>
<evidence type="ECO:0000256" key="2">
    <source>
        <dbReference type="ARBA" id="ARBA00006611"/>
    </source>
</evidence>
<dbReference type="Gene3D" id="3.30.450.90">
    <property type="match status" value="1"/>
</dbReference>
<dbReference type="Pfam" id="PF00437">
    <property type="entry name" value="T2SSE"/>
    <property type="match status" value="1"/>
</dbReference>
<comment type="caution">
    <text evidence="7">The sequence shown here is derived from an EMBL/GenBank/DDBJ whole genome shotgun (WGS) entry which is preliminary data.</text>
</comment>
<evidence type="ECO:0000256" key="4">
    <source>
        <dbReference type="ARBA" id="ARBA00022741"/>
    </source>
</evidence>
<keyword evidence="5" id="KW-0067">ATP-binding</keyword>
<dbReference type="CDD" id="cd01129">
    <property type="entry name" value="PulE-GspE-like"/>
    <property type="match status" value="1"/>
</dbReference>
<dbReference type="PANTHER" id="PTHR30258">
    <property type="entry name" value="TYPE II SECRETION SYSTEM PROTEIN GSPE-RELATED"/>
    <property type="match status" value="1"/>
</dbReference>
<evidence type="ECO:0000259" key="6">
    <source>
        <dbReference type="PROSITE" id="PS00662"/>
    </source>
</evidence>
<dbReference type="FunFam" id="3.30.450.90:FF:000001">
    <property type="entry name" value="Type II secretion system ATPase GspE"/>
    <property type="match status" value="1"/>
</dbReference>
<comment type="similarity">
    <text evidence="2">Belongs to the GSP E family.</text>
</comment>
<dbReference type="Pfam" id="PF05157">
    <property type="entry name" value="MshEN"/>
    <property type="match status" value="1"/>
</dbReference>
<dbReference type="AlphaFoldDB" id="A0A4R0YVE2"/>
<proteinExistence type="inferred from homology"/>
<evidence type="ECO:0000256" key="3">
    <source>
        <dbReference type="ARBA" id="ARBA00022490"/>
    </source>
</evidence>
<dbReference type="EMBL" id="SJTG01000002">
    <property type="protein sequence ID" value="TCI10953.1"/>
    <property type="molecule type" value="Genomic_DNA"/>
</dbReference>
<dbReference type="Gene3D" id="3.30.300.160">
    <property type="entry name" value="Type II secretion system, protein E, N-terminal domain"/>
    <property type="match status" value="1"/>
</dbReference>
<dbReference type="GO" id="GO:0016887">
    <property type="term" value="F:ATP hydrolysis activity"/>
    <property type="evidence" value="ECO:0007669"/>
    <property type="project" value="InterPro"/>
</dbReference>
<protein>
    <submittedName>
        <fullName evidence="7">Type IV-A pilus assembly ATPase PilB</fullName>
    </submittedName>
</protein>
<dbReference type="PANTHER" id="PTHR30258:SF1">
    <property type="entry name" value="PROTEIN TRANSPORT PROTEIN HOFB HOMOLOG"/>
    <property type="match status" value="1"/>
</dbReference>
<keyword evidence="8" id="KW-1185">Reference proteome</keyword>
<dbReference type="GO" id="GO:0005886">
    <property type="term" value="C:plasma membrane"/>
    <property type="evidence" value="ECO:0007669"/>
    <property type="project" value="TreeGrafter"/>
</dbReference>
<evidence type="ECO:0000313" key="8">
    <source>
        <dbReference type="Proteomes" id="UP000291822"/>
    </source>
</evidence>
<dbReference type="Gene3D" id="3.40.50.300">
    <property type="entry name" value="P-loop containing nucleotide triphosphate hydrolases"/>
    <property type="match status" value="1"/>
</dbReference>
<dbReference type="RefSeq" id="WP_131409483.1">
    <property type="nucleotide sequence ID" value="NZ_SJTG01000002.1"/>
</dbReference>
<dbReference type="GO" id="GO:0009297">
    <property type="term" value="P:pilus assembly"/>
    <property type="evidence" value="ECO:0007669"/>
    <property type="project" value="InterPro"/>
</dbReference>
<dbReference type="InterPro" id="IPR007831">
    <property type="entry name" value="T2SS_GspE_N"/>
</dbReference>
<dbReference type="SUPFAM" id="SSF52540">
    <property type="entry name" value="P-loop containing nucleoside triphosphate hydrolases"/>
    <property type="match status" value="1"/>
</dbReference>
<dbReference type="GO" id="GO:0005737">
    <property type="term" value="C:cytoplasm"/>
    <property type="evidence" value="ECO:0007669"/>
    <property type="project" value="UniProtKB-SubCell"/>
</dbReference>
<gene>
    <name evidence="7" type="primary">pilB</name>
    <name evidence="7" type="ORF">EZM97_19185</name>
</gene>
<dbReference type="GO" id="GO:0005524">
    <property type="term" value="F:ATP binding"/>
    <property type="evidence" value="ECO:0007669"/>
    <property type="project" value="UniProtKB-KW"/>
</dbReference>
<dbReference type="PROSITE" id="PS00662">
    <property type="entry name" value="T2SP_E"/>
    <property type="match status" value="1"/>
</dbReference>
<dbReference type="InterPro" id="IPR037257">
    <property type="entry name" value="T2SS_E_N_sf"/>
</dbReference>
<dbReference type="FunFam" id="3.40.50.300:FF:000398">
    <property type="entry name" value="Type IV pilus assembly ATPase PilB"/>
    <property type="match status" value="1"/>
</dbReference>